<sequence>MVDGVDLMAPAAVEIGIWVQYRTRHVRRWSRGKIIGVVYGEPKMKRANITHVVVQDWYSVGKGVQPHDITAPAIIPLHDVRKERS</sequence>
<protein>
    <submittedName>
        <fullName evidence="1">Uncharacterized protein</fullName>
    </submittedName>
</protein>
<proteinExistence type="predicted"/>
<dbReference type="EMBL" id="CP032698">
    <property type="protein sequence ID" value="AYG80020.1"/>
    <property type="molecule type" value="Genomic_DNA"/>
</dbReference>
<dbReference type="Proteomes" id="UP000271554">
    <property type="component" value="Chromosome"/>
</dbReference>
<evidence type="ECO:0000313" key="2">
    <source>
        <dbReference type="Proteomes" id="UP000271554"/>
    </source>
</evidence>
<gene>
    <name evidence="1" type="ORF">DWB77_02140</name>
</gene>
<reference evidence="1 2" key="1">
    <citation type="submission" date="2018-10" db="EMBL/GenBank/DDBJ databases">
        <title>Relationship between Morphology and Antimicrobial Activity in Streptomyces.</title>
        <authorList>
            <person name="Kang H.J."/>
            <person name="Kim S.B."/>
        </authorList>
    </citation>
    <scope>NUCLEOTIDE SEQUENCE [LARGE SCALE GENOMIC DNA]</scope>
    <source>
        <strain evidence="1 2">BH38</strain>
    </source>
</reference>
<name>A0A387HGI1_9ACTN</name>
<dbReference type="KEGG" id="shun:DWB77_02140"/>
<evidence type="ECO:0000313" key="1">
    <source>
        <dbReference type="EMBL" id="AYG80020.1"/>
    </source>
</evidence>
<accession>A0A387HGI1</accession>
<organism evidence="1 2">
    <name type="scientific">Streptomyces hundungensis</name>
    <dbReference type="NCBI Taxonomy" id="1077946"/>
    <lineage>
        <taxon>Bacteria</taxon>
        <taxon>Bacillati</taxon>
        <taxon>Actinomycetota</taxon>
        <taxon>Actinomycetes</taxon>
        <taxon>Kitasatosporales</taxon>
        <taxon>Streptomycetaceae</taxon>
        <taxon>Streptomyces</taxon>
    </lineage>
</organism>
<dbReference type="AlphaFoldDB" id="A0A387HGI1"/>
<keyword evidence="2" id="KW-1185">Reference proteome</keyword>